<comment type="caution">
    <text evidence="1">The sequence shown here is derived from an EMBL/GenBank/DDBJ whole genome shotgun (WGS) entry which is preliminary data.</text>
</comment>
<keyword evidence="2" id="KW-1185">Reference proteome</keyword>
<evidence type="ECO:0000313" key="1">
    <source>
        <dbReference type="EMBL" id="KAK3794139.1"/>
    </source>
</evidence>
<reference evidence="1" key="1">
    <citation type="journal article" date="2023" name="G3 (Bethesda)">
        <title>A reference genome for the long-term kleptoplast-retaining sea slug Elysia crispata morphotype clarki.</title>
        <authorList>
            <person name="Eastman K.E."/>
            <person name="Pendleton A.L."/>
            <person name="Shaikh M.A."/>
            <person name="Suttiyut T."/>
            <person name="Ogas R."/>
            <person name="Tomko P."/>
            <person name="Gavelis G."/>
            <person name="Widhalm J.R."/>
            <person name="Wisecaver J.H."/>
        </authorList>
    </citation>
    <scope>NUCLEOTIDE SEQUENCE</scope>
    <source>
        <strain evidence="1">ECLA1</strain>
    </source>
</reference>
<dbReference type="AlphaFoldDB" id="A0AAE1AU86"/>
<organism evidence="1 2">
    <name type="scientific">Elysia crispata</name>
    <name type="common">lettuce slug</name>
    <dbReference type="NCBI Taxonomy" id="231223"/>
    <lineage>
        <taxon>Eukaryota</taxon>
        <taxon>Metazoa</taxon>
        <taxon>Spiralia</taxon>
        <taxon>Lophotrochozoa</taxon>
        <taxon>Mollusca</taxon>
        <taxon>Gastropoda</taxon>
        <taxon>Heterobranchia</taxon>
        <taxon>Euthyneura</taxon>
        <taxon>Panpulmonata</taxon>
        <taxon>Sacoglossa</taxon>
        <taxon>Placobranchoidea</taxon>
        <taxon>Plakobranchidae</taxon>
        <taxon>Elysia</taxon>
    </lineage>
</organism>
<evidence type="ECO:0000313" key="2">
    <source>
        <dbReference type="Proteomes" id="UP001283361"/>
    </source>
</evidence>
<accession>A0AAE1AU86</accession>
<protein>
    <submittedName>
        <fullName evidence="1">Uncharacterized protein</fullName>
    </submittedName>
</protein>
<sequence>MKILLRKHQLLHHGLDKPKKLTERNAKENIPTIILSIAAPVALGLVSPAIRTLRSVIVILSSVQSEPCASNIGRLRGYLAVFFISCAVKAIVKLVDPHASSNHGHRLLTLSPQESSSDSSGLSHRHSLLACRPSSLVLASILQQASIRPLAPGDLWI</sequence>
<name>A0AAE1AU86_9GAST</name>
<dbReference type="EMBL" id="JAWDGP010001138">
    <property type="protein sequence ID" value="KAK3794139.1"/>
    <property type="molecule type" value="Genomic_DNA"/>
</dbReference>
<dbReference type="Proteomes" id="UP001283361">
    <property type="component" value="Unassembled WGS sequence"/>
</dbReference>
<gene>
    <name evidence="1" type="ORF">RRG08_014082</name>
</gene>
<proteinExistence type="predicted"/>